<dbReference type="STRING" id="1346791.M529_13020"/>
<reference evidence="1 2" key="1">
    <citation type="journal article" date="2013" name="Genome Announc.">
        <title>Draft Genome Sequence of Sphingobium ummariense Strain RL-3, a Hexachlorocyclohexane-Degrading Bacterium.</title>
        <authorList>
            <person name="Kohli P."/>
            <person name="Dua A."/>
            <person name="Sangwan N."/>
            <person name="Oldach P."/>
            <person name="Khurana J.P."/>
            <person name="Lal R."/>
        </authorList>
    </citation>
    <scope>NUCLEOTIDE SEQUENCE [LARGE SCALE GENOMIC DNA]</scope>
    <source>
        <strain evidence="1 2">RL-3</strain>
    </source>
</reference>
<protein>
    <submittedName>
        <fullName evidence="1">Uncharacterized protein</fullName>
    </submittedName>
</protein>
<dbReference type="EMBL" id="AUWY01000091">
    <property type="protein sequence ID" value="EQB31697.1"/>
    <property type="molecule type" value="Genomic_DNA"/>
</dbReference>
<organism evidence="1 2">
    <name type="scientific">Sphingobium ummariense RL-3</name>
    <dbReference type="NCBI Taxonomy" id="1346791"/>
    <lineage>
        <taxon>Bacteria</taxon>
        <taxon>Pseudomonadati</taxon>
        <taxon>Pseudomonadota</taxon>
        <taxon>Alphaproteobacteria</taxon>
        <taxon>Sphingomonadales</taxon>
        <taxon>Sphingomonadaceae</taxon>
        <taxon>Sphingobium</taxon>
    </lineage>
</organism>
<sequence>MHRQPGFSLPKMLAATFGLAAVLLVMIAPRAASHPVGCEMAKSAAAECVRRHGGMEAAARCTPYLA</sequence>
<accession>T0J4E9</accession>
<dbReference type="AlphaFoldDB" id="T0J4E9"/>
<name>T0J4E9_9SPHN</name>
<evidence type="ECO:0000313" key="1">
    <source>
        <dbReference type="EMBL" id="EQB31697.1"/>
    </source>
</evidence>
<proteinExistence type="predicted"/>
<comment type="caution">
    <text evidence="1">The sequence shown here is derived from an EMBL/GenBank/DDBJ whole genome shotgun (WGS) entry which is preliminary data.</text>
</comment>
<gene>
    <name evidence="1" type="ORF">M529_13020</name>
</gene>
<dbReference type="Proteomes" id="UP000015523">
    <property type="component" value="Unassembled WGS sequence"/>
</dbReference>
<evidence type="ECO:0000313" key="2">
    <source>
        <dbReference type="Proteomes" id="UP000015523"/>
    </source>
</evidence>
<keyword evidence="2" id="KW-1185">Reference proteome</keyword>
<dbReference type="PATRIC" id="fig|1346791.3.peg.2503"/>